<keyword evidence="2" id="KW-0812">Transmembrane</keyword>
<evidence type="ECO:0000313" key="3">
    <source>
        <dbReference type="EMBL" id="AXR79176.1"/>
    </source>
</evidence>
<feature type="transmembrane region" description="Helical" evidence="2">
    <location>
        <begin position="539"/>
        <end position="559"/>
    </location>
</feature>
<sequence>MNWQSVSTVLLVVLLVTSLGITGIGAADDDDLDEREAELDEREAELQQQQAELRETRQSMQDRPFVRGSPDLDVFAPNPIVQSGETNEVTVVVSNGGDLSIGDAQSRDIVTAARDVTVEAEADDPLTVRSGETSIGTVTDQQPSEVPIAIDVPDDVSAGEYSLDVDLSYTYTSQQAGDGTTYEQSRTESVSIDLEVDEEARFDIVDVETDAQIGDTGSMDVELENVGEEVATDINVAMESTSPGLGFGESAQDSARIDELEPGETATVTYDVAFPDDTSVRYYPLEGTVQFETDDGLDRVDERVSSGVMPLAEQRFTITDVHSTLRVGEDGDLEGYVTNEGPEDAENVVVQFTDESPNVIPIETGVAVDSLESGESAPFSLPVDVSGEAEAIDREIDLAVQYRNEDLQMRLFEDAAAMIGVEEQRDQFLVNVEDRQIAAGEQKLIDVEVTNNLDQTVTDVEASLFTDDPLDSDDDEGFVEELEPGETVTMTFDLDAEDGATAKTYPVSFDFRYDDERGNSQLSDTTRVAIDVTESDGGIPWLAVGTVLLATLGAGAYVYQRQ</sequence>
<evidence type="ECO:0000256" key="1">
    <source>
        <dbReference type="SAM" id="MobiDB-lite"/>
    </source>
</evidence>
<evidence type="ECO:0000256" key="2">
    <source>
        <dbReference type="SAM" id="Phobius"/>
    </source>
</evidence>
<dbReference type="PANTHER" id="PTHR35902:SF3">
    <property type="entry name" value="NPCBM-ASSOCIATED, NEW3 DOMAIN OF ALPHA-GALACTOSIDASE"/>
    <property type="match status" value="1"/>
</dbReference>
<dbReference type="InterPro" id="IPR013783">
    <property type="entry name" value="Ig-like_fold"/>
</dbReference>
<dbReference type="Gene3D" id="2.60.40.10">
    <property type="entry name" value="Immunoglobulins"/>
    <property type="match status" value="2"/>
</dbReference>
<dbReference type="EMBL" id="CP024047">
    <property type="protein sequence ID" value="AXR79176.1"/>
    <property type="molecule type" value="Genomic_DNA"/>
</dbReference>
<dbReference type="PANTHER" id="PTHR35902">
    <property type="entry name" value="S-LAYER DOMAIN-LIKE PROTEIN-RELATED"/>
    <property type="match status" value="1"/>
</dbReference>
<proteinExistence type="predicted"/>
<dbReference type="KEGG" id="nan:AArc1_2867"/>
<protein>
    <submittedName>
        <fullName evidence="3">S-layer protein</fullName>
    </submittedName>
</protein>
<keyword evidence="2" id="KW-0472">Membrane</keyword>
<dbReference type="AlphaFoldDB" id="A0A346PI31"/>
<organism evidence="3 4">
    <name type="scientific">Natrarchaeobaculum sulfurireducens</name>
    <dbReference type="NCBI Taxonomy" id="2044521"/>
    <lineage>
        <taxon>Archaea</taxon>
        <taxon>Methanobacteriati</taxon>
        <taxon>Methanobacteriota</taxon>
        <taxon>Stenosarchaea group</taxon>
        <taxon>Halobacteria</taxon>
        <taxon>Halobacteriales</taxon>
        <taxon>Natrialbaceae</taxon>
        <taxon>Natrarchaeobaculum</taxon>
    </lineage>
</organism>
<gene>
    <name evidence="3" type="ORF">AArc1_2867</name>
</gene>
<feature type="region of interest" description="Disordered" evidence="1">
    <location>
        <begin position="38"/>
        <end position="72"/>
    </location>
</feature>
<reference evidence="4" key="1">
    <citation type="submission" date="2017-10" db="EMBL/GenBank/DDBJ databases">
        <title>Phenotypic and genomic properties of facultatively anaerobic sulfur-reducing natronoarchaea from hypersaline soda lakes.</title>
        <authorList>
            <person name="Sorokin D.Y."/>
            <person name="Kublanov I.V."/>
            <person name="Roman P."/>
            <person name="Sinninghe Damste J.S."/>
            <person name="Golyshin P.N."/>
            <person name="Rojo D."/>
            <person name="Ciordia S."/>
            <person name="Mena Md.C."/>
            <person name="Ferrer M."/>
            <person name="Messina E."/>
            <person name="Smedile F."/>
            <person name="La Spada G."/>
            <person name="La Cono V."/>
            <person name="Yakimov M.M."/>
        </authorList>
    </citation>
    <scope>NUCLEOTIDE SEQUENCE [LARGE SCALE GENOMIC DNA]</scope>
    <source>
        <strain evidence="4">AArc1</strain>
    </source>
</reference>
<name>A0A346PI31_9EURY</name>
<keyword evidence="2" id="KW-1133">Transmembrane helix</keyword>
<dbReference type="RefSeq" id="WP_117365168.1">
    <property type="nucleotide sequence ID" value="NZ_CP024047.1"/>
</dbReference>
<accession>A0A346PI31</accession>
<evidence type="ECO:0000313" key="4">
    <source>
        <dbReference type="Proteomes" id="UP000258707"/>
    </source>
</evidence>
<dbReference type="GeneID" id="37639643"/>
<dbReference type="Proteomes" id="UP000258707">
    <property type="component" value="Chromosome"/>
</dbReference>